<dbReference type="PRINTS" id="PR00892">
    <property type="entry name" value="RABGDI"/>
</dbReference>
<dbReference type="GO" id="GO:0007264">
    <property type="term" value="P:small GTPase-mediated signal transduction"/>
    <property type="evidence" value="ECO:0007669"/>
    <property type="project" value="InterPro"/>
</dbReference>
<dbReference type="GO" id="GO:0016192">
    <property type="term" value="P:vesicle-mediated transport"/>
    <property type="evidence" value="ECO:0007669"/>
    <property type="project" value="TreeGrafter"/>
</dbReference>
<keyword evidence="2" id="KW-0343">GTPase activation</keyword>
<keyword evidence="4" id="KW-1185">Reference proteome</keyword>
<dbReference type="InterPro" id="IPR018203">
    <property type="entry name" value="GDP_dissociation_inhibitor"/>
</dbReference>
<evidence type="ECO:0000256" key="2">
    <source>
        <dbReference type="RuleBase" id="RU363124"/>
    </source>
</evidence>
<evidence type="ECO:0000313" key="3">
    <source>
        <dbReference type="EMBL" id="OAF71043.1"/>
    </source>
</evidence>
<dbReference type="EMBL" id="LWCA01000085">
    <property type="protein sequence ID" value="OAF71043.1"/>
    <property type="molecule type" value="Genomic_DNA"/>
</dbReference>
<dbReference type="Proteomes" id="UP000078046">
    <property type="component" value="Unassembled WGS sequence"/>
</dbReference>
<comment type="function">
    <text evidence="2">Regulates the GDP/GTP exchange reaction of most RAB proteins by inhibiting the dissociation of GDP from them, and the subsequent binding of GTP.</text>
</comment>
<dbReference type="GO" id="GO:0005096">
    <property type="term" value="F:GTPase activator activity"/>
    <property type="evidence" value="ECO:0007669"/>
    <property type="project" value="UniProtKB-KW"/>
</dbReference>
<dbReference type="Gene3D" id="3.30.519.10">
    <property type="entry name" value="Guanine Nucleotide Dissociation Inhibitor, domain 2"/>
    <property type="match status" value="1"/>
</dbReference>
<dbReference type="GO" id="GO:0005093">
    <property type="term" value="F:Rab GDP-dissociation inhibitor activity"/>
    <property type="evidence" value="ECO:0007669"/>
    <property type="project" value="InterPro"/>
</dbReference>
<organism evidence="3 4">
    <name type="scientific">Intoshia linei</name>
    <dbReference type="NCBI Taxonomy" id="1819745"/>
    <lineage>
        <taxon>Eukaryota</taxon>
        <taxon>Metazoa</taxon>
        <taxon>Spiralia</taxon>
        <taxon>Lophotrochozoa</taxon>
        <taxon>Mesozoa</taxon>
        <taxon>Orthonectida</taxon>
        <taxon>Rhopaluridae</taxon>
        <taxon>Intoshia</taxon>
    </lineage>
</organism>
<proteinExistence type="inferred from homology"/>
<dbReference type="Gene3D" id="3.50.50.60">
    <property type="entry name" value="FAD/NAD(P)-binding domain"/>
    <property type="match status" value="1"/>
</dbReference>
<dbReference type="GO" id="GO:0015031">
    <property type="term" value="P:protein transport"/>
    <property type="evidence" value="ECO:0007669"/>
    <property type="project" value="InterPro"/>
</dbReference>
<dbReference type="GO" id="GO:0005737">
    <property type="term" value="C:cytoplasm"/>
    <property type="evidence" value="ECO:0007669"/>
    <property type="project" value="UniProtKB-SubCell"/>
</dbReference>
<evidence type="ECO:0000313" key="4">
    <source>
        <dbReference type="Proteomes" id="UP000078046"/>
    </source>
</evidence>
<accession>A0A177BBN2</accession>
<dbReference type="Gene3D" id="1.10.405.10">
    <property type="entry name" value="Guanine Nucleotide Dissociation Inhibitor, domain 1"/>
    <property type="match status" value="1"/>
</dbReference>
<name>A0A177BBN2_9BILA</name>
<dbReference type="Pfam" id="PF00996">
    <property type="entry name" value="GDI"/>
    <property type="match status" value="1"/>
</dbReference>
<dbReference type="InterPro" id="IPR036188">
    <property type="entry name" value="FAD/NAD-bd_sf"/>
</dbReference>
<dbReference type="PRINTS" id="PR00891">
    <property type="entry name" value="RABGDIREP"/>
</dbReference>
<gene>
    <name evidence="3" type="ORF">A3Q56_01218</name>
</gene>
<comment type="similarity">
    <text evidence="1 2">Belongs to the Rab GDI family.</text>
</comment>
<comment type="subcellular location">
    <subcellularLocation>
        <location evidence="2">Cytoplasm</location>
    </subcellularLocation>
</comment>
<dbReference type="PANTHER" id="PTHR11787">
    <property type="entry name" value="RAB GDP-DISSOCIATION INHIBITOR"/>
    <property type="match status" value="1"/>
</dbReference>
<reference evidence="3 4" key="1">
    <citation type="submission" date="2016-04" db="EMBL/GenBank/DDBJ databases">
        <title>The genome of Intoshia linei affirms orthonectids as highly simplified spiralians.</title>
        <authorList>
            <person name="Mikhailov K.V."/>
            <person name="Slusarev G.S."/>
            <person name="Nikitin M.A."/>
            <person name="Logacheva M.D."/>
            <person name="Penin A."/>
            <person name="Aleoshin V."/>
            <person name="Panchin Y.V."/>
        </authorList>
    </citation>
    <scope>NUCLEOTIDE SEQUENCE [LARGE SCALE GENOMIC DNA]</scope>
    <source>
        <strain evidence="3">Intl2013</strain>
        <tissue evidence="3">Whole animal</tissue>
    </source>
</reference>
<dbReference type="OrthoDB" id="9446342at2759"/>
<dbReference type="InterPro" id="IPR000806">
    <property type="entry name" value="RabGDI"/>
</dbReference>
<dbReference type="AlphaFoldDB" id="A0A177BBN2"/>
<keyword evidence="2" id="KW-0963">Cytoplasm</keyword>
<dbReference type="SUPFAM" id="SSF54373">
    <property type="entry name" value="FAD-linked reductases, C-terminal domain"/>
    <property type="match status" value="1"/>
</dbReference>
<dbReference type="SUPFAM" id="SSF51905">
    <property type="entry name" value="FAD/NAD(P)-binding domain"/>
    <property type="match status" value="2"/>
</dbReference>
<comment type="caution">
    <text evidence="3">The sequence shown here is derived from an EMBL/GenBank/DDBJ whole genome shotgun (WGS) entry which is preliminary data.</text>
</comment>
<evidence type="ECO:0000256" key="1">
    <source>
        <dbReference type="ARBA" id="ARBA00005593"/>
    </source>
</evidence>
<sequence>MDEQYDIIFLGTGLKECILSALMSKKGKKVLHIDSNDFYGGEGASLSPLSKYYQHIGKIKDIDEPIKDCESVKDWNIDLMPKLIMARGRLINLLIKTGVTRYIEFANIEASYVLQNTKIRKVPATETEALTSGLVGLFDKKKLKDFVGYVIDCSENNKDEKMLKSKTMEDIYRSWGLKDHIINFLEHAVALHHDDAFIKNNAYESIADMYTYLSSSKDYKSPYVYPFYGLGELPQGFARLSAVYGGTYMLRTKVDSIDMEDGKVVGFSSEGKQARAPIIMASPSYAREHVILRHKIVRAIYLLKESDAPDFKKVNSCQHIITAKYCNRNHDIYVLKLGESLKVCAKGYCIILINTIQENAEYTLDIKPAKTLLSGFISEHVWVTDYFEPVDSGKDSGLIISKSMDAATHFCNDIKDIENIYTRMTGEVLDLSTADADK</sequence>
<protein>
    <recommendedName>
        <fullName evidence="2">Rab GDP dissociation inhibitor</fullName>
    </recommendedName>
</protein>